<protein>
    <submittedName>
        <fullName evidence="5">Carboxypeptidase regulatory-like domain-containing protein</fullName>
    </submittedName>
</protein>
<dbReference type="SUPFAM" id="SSF49464">
    <property type="entry name" value="Carboxypeptidase regulatory domain-like"/>
    <property type="match status" value="1"/>
</dbReference>
<dbReference type="Pfam" id="PF13620">
    <property type="entry name" value="CarboxypepD_reg"/>
    <property type="match status" value="1"/>
</dbReference>
<dbReference type="Pfam" id="PF25183">
    <property type="entry name" value="OMP_b-brl_4"/>
    <property type="match status" value="1"/>
</dbReference>
<sequence length="1151" mass="125942">MKIWRPRNSWPQRTLQRGSAATLLLAGLLTFQPANLPARAQSIGASLVGAIHDSNGRSIRTATITVTNTATNARTVQKTNDRGEYTLLDLQPGTYSLHVEADGFRGYDQTDIRLDLNQNANQDVTLQVGQLDQVITVNADVSGLDTVSSQVSDEVNGKELRELPLNTRNPYALLALIPSYSGSTGDDYNSNSFSISGGRQGYHDTLVDGTPAGFPTVNGNSGIGVFPSIDAIGEFHVLAQNFPAEYGRTLDGVVNVVFKSGANQFHGTAFEFIRNSALDANTYFANLHKQPLPLFHRNQYGGELSGPIFKDRTFFMVSTELLRSNQSTEITNTVPTDAERQGDFSQTGETIYNPFTTQCAVVGQTPCQQYVRTAFQNNIIPTSMLSPVALKALSYYPEPNVPGATVNNFYATGGSPNATTAWDVRVDHTLSERQKLFVRYSNRVFESNPENLWPGKTAVAEGLIDGEDFSRGLTAAYTLFPKSNMIFDVRLGFSRTLYNYLNKSLGFDETTLGLPANINQFGGTPLFPVFSPQAYTGLGNNGNRHNAFMTYSLLSSLAWTHGQHTFKFGFDGRLIRVNDHESADSSGNFSFGTSWTQQPNKAVAGQGDGIASMLLGLGTGDMIQHYKDVATQSYYFAGYLQDDWRILPRLTLNLGLRYDIDVPRTERYNRMNFFNPTISSPLASSVPGLEGGLVFVGVNGQSRHQYNIDANNLAPRFGFSYQAARQTVVHGGAAIVYGPSAQAAAGTVGPYGFRVQNNWISSVNNDGIHPQSTSLLDNPFPQGFQNPPGATAGLLTGVGGQIEGVLQNTPTPYVVQYSLDVQQQLPGNTIFDIAYVGDRGRKQQQSREGGIDFDQVPAAEILAQGANLQTAVTNPYYGQITTGGAINGTTTTVAQLLKKYSQYTSMLPLFLSGGNNQYDALQVRLNKRFRQGLQLEGSYVWAKNYDNGTNHQDSFNPMADYAVTSYDVRQRFIVSYIYDLPFGRDRQFGKSFNGIENAVLGGWQINGITTLQGGNPLQISASNNLSTFNVQTLRADTNGQNATLHGDIHQRLNAYFNKADFSQPQSYHLGNGPGYYDNLRGPGLASTDLSLFKEFHAVERLNVQFRAEAFNAFNHVQFGNPDTGVTDAGFGTITSQNNLPRQIQFGLKLLF</sequence>
<evidence type="ECO:0000256" key="3">
    <source>
        <dbReference type="ARBA" id="ARBA00023237"/>
    </source>
</evidence>
<name>A0A1H5S4R4_9BACT</name>
<dbReference type="OrthoDB" id="97893at2"/>
<dbReference type="SUPFAM" id="SSF56935">
    <property type="entry name" value="Porins"/>
    <property type="match status" value="1"/>
</dbReference>
<keyword evidence="5" id="KW-0645">Protease</keyword>
<dbReference type="AlphaFoldDB" id="A0A1H5S4R4"/>
<reference evidence="5 6" key="1">
    <citation type="submission" date="2016-10" db="EMBL/GenBank/DDBJ databases">
        <authorList>
            <person name="de Groot N.N."/>
        </authorList>
    </citation>
    <scope>NUCLEOTIDE SEQUENCE [LARGE SCALE GENOMIC DNA]</scope>
    <source>
        <strain evidence="5 6">DSM 22489</strain>
    </source>
</reference>
<dbReference type="Gene3D" id="2.40.170.20">
    <property type="entry name" value="TonB-dependent receptor, beta-barrel domain"/>
    <property type="match status" value="1"/>
</dbReference>
<evidence type="ECO:0000259" key="4">
    <source>
        <dbReference type="Pfam" id="PF25183"/>
    </source>
</evidence>
<evidence type="ECO:0000313" key="5">
    <source>
        <dbReference type="EMBL" id="SEF44761.1"/>
    </source>
</evidence>
<evidence type="ECO:0000313" key="6">
    <source>
        <dbReference type="Proteomes" id="UP000236728"/>
    </source>
</evidence>
<proteinExistence type="predicted"/>
<dbReference type="GO" id="GO:0009279">
    <property type="term" value="C:cell outer membrane"/>
    <property type="evidence" value="ECO:0007669"/>
    <property type="project" value="UniProtKB-SubCell"/>
</dbReference>
<dbReference type="InterPro" id="IPR008969">
    <property type="entry name" value="CarboxyPept-like_regulatory"/>
</dbReference>
<dbReference type="InterPro" id="IPR037066">
    <property type="entry name" value="Plug_dom_sf"/>
</dbReference>
<keyword evidence="5" id="KW-0378">Hydrolase</keyword>
<dbReference type="GO" id="GO:0004180">
    <property type="term" value="F:carboxypeptidase activity"/>
    <property type="evidence" value="ECO:0007669"/>
    <property type="project" value="UniProtKB-KW"/>
</dbReference>
<keyword evidence="5" id="KW-0121">Carboxypeptidase</keyword>
<feature type="domain" description="TonB-dependent transporter Oar-like beta-barrel" evidence="4">
    <location>
        <begin position="257"/>
        <end position="1144"/>
    </location>
</feature>
<gene>
    <name evidence="5" type="ORF">SAMN05421819_0050</name>
</gene>
<evidence type="ECO:0000256" key="1">
    <source>
        <dbReference type="ARBA" id="ARBA00004442"/>
    </source>
</evidence>
<keyword evidence="6" id="KW-1185">Reference proteome</keyword>
<dbReference type="Gene3D" id="2.60.40.1120">
    <property type="entry name" value="Carboxypeptidase-like, regulatory domain"/>
    <property type="match status" value="1"/>
</dbReference>
<dbReference type="InterPro" id="IPR036942">
    <property type="entry name" value="Beta-barrel_TonB_sf"/>
</dbReference>
<dbReference type="Gene3D" id="2.170.130.10">
    <property type="entry name" value="TonB-dependent receptor, plug domain"/>
    <property type="match status" value="1"/>
</dbReference>
<organism evidence="5 6">
    <name type="scientific">Bryocella elongata</name>
    <dbReference type="NCBI Taxonomy" id="863522"/>
    <lineage>
        <taxon>Bacteria</taxon>
        <taxon>Pseudomonadati</taxon>
        <taxon>Acidobacteriota</taxon>
        <taxon>Terriglobia</taxon>
        <taxon>Terriglobales</taxon>
        <taxon>Acidobacteriaceae</taxon>
        <taxon>Bryocella</taxon>
    </lineage>
</organism>
<evidence type="ECO:0000256" key="2">
    <source>
        <dbReference type="ARBA" id="ARBA00023136"/>
    </source>
</evidence>
<accession>A0A1H5S4R4</accession>
<comment type="subcellular location">
    <subcellularLocation>
        <location evidence="1">Cell outer membrane</location>
    </subcellularLocation>
</comment>
<dbReference type="EMBL" id="FNVA01000001">
    <property type="protein sequence ID" value="SEF44761.1"/>
    <property type="molecule type" value="Genomic_DNA"/>
</dbReference>
<keyword evidence="2" id="KW-0472">Membrane</keyword>
<dbReference type="Proteomes" id="UP000236728">
    <property type="component" value="Unassembled WGS sequence"/>
</dbReference>
<dbReference type="RefSeq" id="WP_103931045.1">
    <property type="nucleotide sequence ID" value="NZ_FNVA01000001.1"/>
</dbReference>
<dbReference type="InterPro" id="IPR057601">
    <property type="entry name" value="Oar-like_b-barrel"/>
</dbReference>
<keyword evidence="3" id="KW-0998">Cell outer membrane</keyword>